<proteinExistence type="predicted"/>
<accession>A0A3M7S7K1</accession>
<sequence>MGRKCNLGTEKLCETVVCVKKCLKCGFKKNFLLRKKKISAKFKNDFKYMVRSANVAPKFVSLVFTDLKFSPLLHVRKYGKWSRTNHLDSSTIMYVVRTENPFFFTLLPKTGSIFLTTHNV</sequence>
<dbReference type="AlphaFoldDB" id="A0A3M7S7K1"/>
<evidence type="ECO:0000313" key="1">
    <source>
        <dbReference type="EMBL" id="RNA31766.1"/>
    </source>
</evidence>
<evidence type="ECO:0000313" key="2">
    <source>
        <dbReference type="Proteomes" id="UP000276133"/>
    </source>
</evidence>
<protein>
    <submittedName>
        <fullName evidence="1">Uncharacterized protein</fullName>
    </submittedName>
</protein>
<name>A0A3M7S7K1_BRAPC</name>
<comment type="caution">
    <text evidence="1">The sequence shown here is derived from an EMBL/GenBank/DDBJ whole genome shotgun (WGS) entry which is preliminary data.</text>
</comment>
<dbReference type="Proteomes" id="UP000276133">
    <property type="component" value="Unassembled WGS sequence"/>
</dbReference>
<keyword evidence="2" id="KW-1185">Reference proteome</keyword>
<organism evidence="1 2">
    <name type="scientific">Brachionus plicatilis</name>
    <name type="common">Marine rotifer</name>
    <name type="synonym">Brachionus muelleri</name>
    <dbReference type="NCBI Taxonomy" id="10195"/>
    <lineage>
        <taxon>Eukaryota</taxon>
        <taxon>Metazoa</taxon>
        <taxon>Spiralia</taxon>
        <taxon>Gnathifera</taxon>
        <taxon>Rotifera</taxon>
        <taxon>Eurotatoria</taxon>
        <taxon>Monogononta</taxon>
        <taxon>Pseudotrocha</taxon>
        <taxon>Ploima</taxon>
        <taxon>Brachionidae</taxon>
        <taxon>Brachionus</taxon>
    </lineage>
</organism>
<gene>
    <name evidence="1" type="ORF">BpHYR1_003946</name>
</gene>
<reference evidence="1 2" key="1">
    <citation type="journal article" date="2018" name="Sci. Rep.">
        <title>Genomic signatures of local adaptation to the degree of environmental predictability in rotifers.</title>
        <authorList>
            <person name="Franch-Gras L."/>
            <person name="Hahn C."/>
            <person name="Garcia-Roger E.M."/>
            <person name="Carmona M.J."/>
            <person name="Serra M."/>
            <person name="Gomez A."/>
        </authorList>
    </citation>
    <scope>NUCLEOTIDE SEQUENCE [LARGE SCALE GENOMIC DNA]</scope>
    <source>
        <strain evidence="1">HYR1</strain>
    </source>
</reference>
<dbReference type="EMBL" id="REGN01001897">
    <property type="protein sequence ID" value="RNA31766.1"/>
    <property type="molecule type" value="Genomic_DNA"/>
</dbReference>